<organism evidence="2 3">
    <name type="scientific">Stylosanthes scabra</name>
    <dbReference type="NCBI Taxonomy" id="79078"/>
    <lineage>
        <taxon>Eukaryota</taxon>
        <taxon>Viridiplantae</taxon>
        <taxon>Streptophyta</taxon>
        <taxon>Embryophyta</taxon>
        <taxon>Tracheophyta</taxon>
        <taxon>Spermatophyta</taxon>
        <taxon>Magnoliopsida</taxon>
        <taxon>eudicotyledons</taxon>
        <taxon>Gunneridae</taxon>
        <taxon>Pentapetalae</taxon>
        <taxon>rosids</taxon>
        <taxon>fabids</taxon>
        <taxon>Fabales</taxon>
        <taxon>Fabaceae</taxon>
        <taxon>Papilionoideae</taxon>
        <taxon>50 kb inversion clade</taxon>
        <taxon>dalbergioids sensu lato</taxon>
        <taxon>Dalbergieae</taxon>
        <taxon>Pterocarpus clade</taxon>
        <taxon>Stylosanthes</taxon>
    </lineage>
</organism>
<evidence type="ECO:0000313" key="3">
    <source>
        <dbReference type="Proteomes" id="UP001341840"/>
    </source>
</evidence>
<comment type="caution">
    <text evidence="2">The sequence shown here is derived from an EMBL/GenBank/DDBJ whole genome shotgun (WGS) entry which is preliminary data.</text>
</comment>
<reference evidence="2 3" key="1">
    <citation type="journal article" date="2023" name="Plants (Basel)">
        <title>Bridging the Gap: Combining Genomics and Transcriptomics Approaches to Understand Stylosanthes scabra, an Orphan Legume from the Brazilian Caatinga.</title>
        <authorList>
            <person name="Ferreira-Neto J.R.C."/>
            <person name="da Silva M.D."/>
            <person name="Binneck E."/>
            <person name="de Melo N.F."/>
            <person name="da Silva R.H."/>
            <person name="de Melo A.L.T.M."/>
            <person name="Pandolfi V."/>
            <person name="Bustamante F.O."/>
            <person name="Brasileiro-Vidal A.C."/>
            <person name="Benko-Iseppon A.M."/>
        </authorList>
    </citation>
    <scope>NUCLEOTIDE SEQUENCE [LARGE SCALE GENOMIC DNA]</scope>
    <source>
        <tissue evidence="2">Leaves</tissue>
    </source>
</reference>
<evidence type="ECO:0000256" key="1">
    <source>
        <dbReference type="SAM" id="MobiDB-lite"/>
    </source>
</evidence>
<evidence type="ECO:0000313" key="2">
    <source>
        <dbReference type="EMBL" id="MED6200749.1"/>
    </source>
</evidence>
<gene>
    <name evidence="2" type="ORF">PIB30_088306</name>
</gene>
<dbReference type="EMBL" id="JASCZI010213044">
    <property type="protein sequence ID" value="MED6200749.1"/>
    <property type="molecule type" value="Genomic_DNA"/>
</dbReference>
<feature type="region of interest" description="Disordered" evidence="1">
    <location>
        <begin position="63"/>
        <end position="94"/>
    </location>
</feature>
<dbReference type="Proteomes" id="UP001341840">
    <property type="component" value="Unassembled WGS sequence"/>
</dbReference>
<accession>A0ABU6XSN6</accession>
<keyword evidence="3" id="KW-1185">Reference proteome</keyword>
<protein>
    <submittedName>
        <fullName evidence="2">Uncharacterized protein</fullName>
    </submittedName>
</protein>
<name>A0ABU6XSN6_9FABA</name>
<proteinExistence type="predicted"/>
<sequence>MRQSELWIKSYRDRRLMRAAEELIRINSSTSSSATLSRFDRGREERRQQLQREYLWGEVDQGNSHSVATFGSRTVNPWEQEVSSRSQPRNRSGQ</sequence>